<accession>A0A1H9WVE1</accession>
<dbReference type="Proteomes" id="UP000182584">
    <property type="component" value="Unassembled WGS sequence"/>
</dbReference>
<dbReference type="RefSeq" id="WP_074758633.1">
    <property type="nucleotide sequence ID" value="NZ_FOGJ01000035.1"/>
</dbReference>
<evidence type="ECO:0000313" key="2">
    <source>
        <dbReference type="Proteomes" id="UP000182584"/>
    </source>
</evidence>
<dbReference type="EMBL" id="FOGJ01000035">
    <property type="protein sequence ID" value="SES37902.1"/>
    <property type="molecule type" value="Genomic_DNA"/>
</dbReference>
<reference evidence="1 2" key="1">
    <citation type="submission" date="2016-10" db="EMBL/GenBank/DDBJ databases">
        <authorList>
            <person name="de Groot N.N."/>
        </authorList>
    </citation>
    <scope>NUCLEOTIDE SEQUENCE [LARGE SCALE GENOMIC DNA]</scope>
    <source>
        <strain evidence="1 2">AR40</strain>
    </source>
</reference>
<organism evidence="1 2">
    <name type="scientific">Butyrivibrio fibrisolvens</name>
    <dbReference type="NCBI Taxonomy" id="831"/>
    <lineage>
        <taxon>Bacteria</taxon>
        <taxon>Bacillati</taxon>
        <taxon>Bacillota</taxon>
        <taxon>Clostridia</taxon>
        <taxon>Lachnospirales</taxon>
        <taxon>Lachnospiraceae</taxon>
        <taxon>Butyrivibrio</taxon>
    </lineage>
</organism>
<dbReference type="AlphaFoldDB" id="A0A1H9WVE1"/>
<protein>
    <submittedName>
        <fullName evidence="1">Uncharacterized protein</fullName>
    </submittedName>
</protein>
<evidence type="ECO:0000313" key="1">
    <source>
        <dbReference type="EMBL" id="SES37902.1"/>
    </source>
</evidence>
<gene>
    <name evidence="1" type="ORF">SAMN04487884_13523</name>
</gene>
<sequence>MITCITYGDKKYQSAGRLNLETAKMHGADKTILYGPHDLPLSFKLQNWRVYYARSGKHLYWRGAGFWIWKSYIIKKTLQQLNEGDILIYSDAASVYVNDIGELLKTFYEENLNMMVFTLLHLEKEYTKRDAFVLLDADSSEYTDTRQRIGTYIVMQKNDETIKIVDEWHKACRDYRIITDSKNRMGKDNYPDYITHRHDQSILSIVAKKNGIMEYRDPSQYGNDSSQWPDDIITRSTYPQIWYSTRNPKIDTLQKFNDMVLDPSKVE</sequence>
<proteinExistence type="predicted"/>
<dbReference type="OrthoDB" id="9804725at2"/>
<name>A0A1H9WVE1_BUTFI</name>